<reference evidence="2 3" key="1">
    <citation type="submission" date="2016-10" db="EMBL/GenBank/DDBJ databases">
        <title>Genome sequence of Nocardia seriolae strain EM150506, isolated from Anguila japonica.</title>
        <authorList>
            <person name="Han H.-J."/>
        </authorList>
    </citation>
    <scope>NUCLEOTIDE SEQUENCE [LARGE SCALE GENOMIC DNA]</scope>
    <source>
        <strain evidence="2 3">EM150506</strain>
    </source>
</reference>
<gene>
    <name evidence="2" type="ORF">NS506_05104</name>
</gene>
<dbReference type="Proteomes" id="UP000180166">
    <property type="component" value="Chromosome"/>
</dbReference>
<accession>A0ABC8AXG6</accession>
<evidence type="ECO:0000313" key="2">
    <source>
        <dbReference type="EMBL" id="APA99150.1"/>
    </source>
</evidence>
<protein>
    <recommendedName>
        <fullName evidence="4">DUF3267 domain-containing protein</fullName>
    </recommendedName>
</protein>
<organism evidence="2 3">
    <name type="scientific">Nocardia seriolae</name>
    <dbReference type="NCBI Taxonomy" id="37332"/>
    <lineage>
        <taxon>Bacteria</taxon>
        <taxon>Bacillati</taxon>
        <taxon>Actinomycetota</taxon>
        <taxon>Actinomycetes</taxon>
        <taxon>Mycobacteriales</taxon>
        <taxon>Nocardiaceae</taxon>
        <taxon>Nocardia</taxon>
    </lineage>
</organism>
<dbReference type="GeneID" id="93374517"/>
<dbReference type="AlphaFoldDB" id="A0ABC8AXG6"/>
<proteinExistence type="predicted"/>
<keyword evidence="1" id="KW-0812">Transmembrane</keyword>
<evidence type="ECO:0000256" key="1">
    <source>
        <dbReference type="SAM" id="Phobius"/>
    </source>
</evidence>
<sequence>MADIGDDACGPLAEFAALRAEIDTRISLQQAILVLQLTTAGAIFSFALSNPSRTRFLLILPLTTYALCARHSLHHFGIVRLGTYIRESLSRRVPGELQWEDWLIAHPRVPLRFVAWANPLYLTFPGAAALALAWSAPRTFASRDDLSVPLRVGFSGIWLVGLAATALCLYLVWTITAAHRYRIPPAPTE</sequence>
<dbReference type="RefSeq" id="WP_033085370.1">
    <property type="nucleotide sequence ID" value="NZ_AP017900.1"/>
</dbReference>
<dbReference type="EMBL" id="CP017839">
    <property type="protein sequence ID" value="APA99150.1"/>
    <property type="molecule type" value="Genomic_DNA"/>
</dbReference>
<keyword evidence="1" id="KW-1133">Transmembrane helix</keyword>
<feature type="transmembrane region" description="Helical" evidence="1">
    <location>
        <begin position="28"/>
        <end position="48"/>
    </location>
</feature>
<name>A0ABC8AXG6_9NOCA</name>
<dbReference type="KEGG" id="nsr:NS506_05104"/>
<feature type="transmembrane region" description="Helical" evidence="1">
    <location>
        <begin position="154"/>
        <end position="173"/>
    </location>
</feature>
<evidence type="ECO:0000313" key="3">
    <source>
        <dbReference type="Proteomes" id="UP000180166"/>
    </source>
</evidence>
<evidence type="ECO:0008006" key="4">
    <source>
        <dbReference type="Google" id="ProtNLM"/>
    </source>
</evidence>
<feature type="transmembrane region" description="Helical" evidence="1">
    <location>
        <begin position="113"/>
        <end position="134"/>
    </location>
</feature>
<keyword evidence="1" id="KW-0472">Membrane</keyword>